<dbReference type="RefSeq" id="WP_184382066.1">
    <property type="nucleotide sequence ID" value="NZ_JACIDJ010000001.1"/>
</dbReference>
<comment type="caution">
    <text evidence="1">The sequence shown here is derived from an EMBL/GenBank/DDBJ whole genome shotgun (WGS) entry which is preliminary data.</text>
</comment>
<evidence type="ECO:0000313" key="1">
    <source>
        <dbReference type="EMBL" id="MBB3897127.1"/>
    </source>
</evidence>
<keyword evidence="2" id="KW-1185">Reference proteome</keyword>
<dbReference type="InterPro" id="IPR027417">
    <property type="entry name" value="P-loop_NTPase"/>
</dbReference>
<name>A0A840A7N7_9PROT</name>
<gene>
    <name evidence="1" type="ORF">GGQ83_000553</name>
</gene>
<dbReference type="Proteomes" id="UP000553193">
    <property type="component" value="Unassembled WGS sequence"/>
</dbReference>
<proteinExistence type="predicted"/>
<dbReference type="EMBL" id="JACIDJ010000001">
    <property type="protein sequence ID" value="MBB3897127.1"/>
    <property type="molecule type" value="Genomic_DNA"/>
</dbReference>
<reference evidence="1 2" key="1">
    <citation type="submission" date="2020-08" db="EMBL/GenBank/DDBJ databases">
        <title>Genomic Encyclopedia of Type Strains, Phase IV (KMG-IV): sequencing the most valuable type-strain genomes for metagenomic binning, comparative biology and taxonomic classification.</title>
        <authorList>
            <person name="Goeker M."/>
        </authorList>
    </citation>
    <scope>NUCLEOTIDE SEQUENCE [LARGE SCALE GENOMIC DNA]</scope>
    <source>
        <strain evidence="1 2">DSM 19979</strain>
    </source>
</reference>
<accession>A0A840A7N7</accession>
<dbReference type="Gene3D" id="3.40.50.300">
    <property type="entry name" value="P-loop containing nucleotide triphosphate hydrolases"/>
    <property type="match status" value="1"/>
</dbReference>
<organism evidence="1 2">
    <name type="scientific">Roseococcus suduntuyensis</name>
    <dbReference type="NCBI Taxonomy" id="455361"/>
    <lineage>
        <taxon>Bacteria</taxon>
        <taxon>Pseudomonadati</taxon>
        <taxon>Pseudomonadota</taxon>
        <taxon>Alphaproteobacteria</taxon>
        <taxon>Acetobacterales</taxon>
        <taxon>Roseomonadaceae</taxon>
        <taxon>Roseococcus</taxon>
    </lineage>
</organism>
<evidence type="ECO:0000313" key="2">
    <source>
        <dbReference type="Proteomes" id="UP000553193"/>
    </source>
</evidence>
<evidence type="ECO:0008006" key="3">
    <source>
        <dbReference type="Google" id="ProtNLM"/>
    </source>
</evidence>
<dbReference type="AlphaFoldDB" id="A0A840A7N7"/>
<dbReference type="SUPFAM" id="SSF52540">
    <property type="entry name" value="P-loop containing nucleoside triphosphate hydrolases"/>
    <property type="match status" value="1"/>
</dbReference>
<protein>
    <recommendedName>
        <fullName evidence="3">Sulfotransferase family protein</fullName>
    </recommendedName>
</protein>
<sequence length="265" mass="30207">MTAPDLLREHPAILVFLHLPRTGGTTLHEALSRHHAPDEICPMRLNRLELLPADKLARYRFFSGHYRFEHLALTPTPRVTVTVLREPRARVVSLWQHWRRHWPSAGEKNEGVRLAQELGLRDFLRSDHLEVLEAFDNALARQLAGDCRARSPGLYTRWAWNDRAPLAEEAIVETACRNLSSFDLVGFTGALDSFHAAVCDRMGWSGPARLPRTNGHDQEVPGLYAVPDEPIPPETQVELDRVTRLDRRVWDYALARAGEDIVWTP</sequence>